<dbReference type="OrthoDB" id="6242979at2759"/>
<dbReference type="AlphaFoldDB" id="A0A075AES6"/>
<reference evidence="2 3" key="1">
    <citation type="submission" date="2013-11" db="EMBL/GenBank/DDBJ databases">
        <title>Opisthorchis viverrini - life in the bile duct.</title>
        <authorList>
            <person name="Young N.D."/>
            <person name="Nagarajan N."/>
            <person name="Lin S.J."/>
            <person name="Korhonen P.K."/>
            <person name="Jex A.R."/>
            <person name="Hall R.S."/>
            <person name="Safavi-Hemami H."/>
            <person name="Kaewkong W."/>
            <person name="Bertrand D."/>
            <person name="Gao S."/>
            <person name="Seet Q."/>
            <person name="Wongkham S."/>
            <person name="Teh B.T."/>
            <person name="Wongkham C."/>
            <person name="Intapan P.M."/>
            <person name="Maleewong W."/>
            <person name="Yang X."/>
            <person name="Hu M."/>
            <person name="Wang Z."/>
            <person name="Hofmann A."/>
            <person name="Sternberg P.W."/>
            <person name="Tan P."/>
            <person name="Wang J."/>
            <person name="Gasser R.B."/>
        </authorList>
    </citation>
    <scope>NUCLEOTIDE SEQUENCE [LARGE SCALE GENOMIC DNA]</scope>
</reference>
<keyword evidence="3" id="KW-1185">Reference proteome</keyword>
<name>A0A075AES6_OPIVI</name>
<feature type="chain" id="PRO_5001704620" evidence="1">
    <location>
        <begin position="19"/>
        <end position="237"/>
    </location>
</feature>
<evidence type="ECO:0000256" key="1">
    <source>
        <dbReference type="SAM" id="SignalP"/>
    </source>
</evidence>
<evidence type="ECO:0000313" key="2">
    <source>
        <dbReference type="EMBL" id="KER27019.1"/>
    </source>
</evidence>
<evidence type="ECO:0000313" key="3">
    <source>
        <dbReference type="Proteomes" id="UP000054324"/>
    </source>
</evidence>
<dbReference type="RefSeq" id="XP_009169256.1">
    <property type="nucleotide sequence ID" value="XM_009170992.1"/>
</dbReference>
<keyword evidence="1" id="KW-0732">Signal</keyword>
<gene>
    <name evidence="2" type="ORF">T265_13890</name>
</gene>
<dbReference type="GeneID" id="20328057"/>
<dbReference type="KEGG" id="ovi:T265_13890"/>
<dbReference type="Proteomes" id="UP000054324">
    <property type="component" value="Unassembled WGS sequence"/>
</dbReference>
<feature type="non-terminal residue" evidence="2">
    <location>
        <position position="237"/>
    </location>
</feature>
<proteinExistence type="predicted"/>
<organism evidence="2 3">
    <name type="scientific">Opisthorchis viverrini</name>
    <name type="common">Southeast Asian liver fluke</name>
    <dbReference type="NCBI Taxonomy" id="6198"/>
    <lineage>
        <taxon>Eukaryota</taxon>
        <taxon>Metazoa</taxon>
        <taxon>Spiralia</taxon>
        <taxon>Lophotrochozoa</taxon>
        <taxon>Platyhelminthes</taxon>
        <taxon>Trematoda</taxon>
        <taxon>Digenea</taxon>
        <taxon>Opisthorchiida</taxon>
        <taxon>Opisthorchiata</taxon>
        <taxon>Opisthorchiidae</taxon>
        <taxon>Opisthorchis</taxon>
    </lineage>
</organism>
<sequence length="237" mass="27395">MDILPFLSILLVSITVTAEDLDQKCRIEPNSWPKWKKMSLSQTVVFLLISRWEFALIYGIFITETTHKVAENFSTAHDRFRPSWGSSSACSPRGSVNLLFYLCPNWTVFEKYTLVPYVPMNFVQLLWLLKICRKPKTGFTLFVAHQAQLPGFRQLHALLEPKLNCFREIRSFPIRVTPPHVSVGTTFEISKYIFIKETTQKFAENSLTAHGPFRPFRGSSGRRSPRLSVNLMFYLKP</sequence>
<protein>
    <submittedName>
        <fullName evidence="2">Uncharacterized protein</fullName>
    </submittedName>
</protein>
<accession>A0A075AES6</accession>
<dbReference type="EMBL" id="KL596733">
    <property type="protein sequence ID" value="KER27019.1"/>
    <property type="molecule type" value="Genomic_DNA"/>
</dbReference>
<feature type="signal peptide" evidence="1">
    <location>
        <begin position="1"/>
        <end position="18"/>
    </location>
</feature>
<dbReference type="CTD" id="20328057"/>